<evidence type="ECO:0000313" key="1">
    <source>
        <dbReference type="EMBL" id="TKA23699.1"/>
    </source>
</evidence>
<dbReference type="AlphaFoldDB" id="A0A4V5N3H6"/>
<name>A0A4V5N3H6_9PEZI</name>
<dbReference type="EMBL" id="NAJL01000052">
    <property type="protein sequence ID" value="TKA23699.1"/>
    <property type="molecule type" value="Genomic_DNA"/>
</dbReference>
<organism evidence="1 2">
    <name type="scientific">Salinomyces thailandicus</name>
    <dbReference type="NCBI Taxonomy" id="706561"/>
    <lineage>
        <taxon>Eukaryota</taxon>
        <taxon>Fungi</taxon>
        <taxon>Dikarya</taxon>
        <taxon>Ascomycota</taxon>
        <taxon>Pezizomycotina</taxon>
        <taxon>Dothideomycetes</taxon>
        <taxon>Dothideomycetidae</taxon>
        <taxon>Mycosphaerellales</taxon>
        <taxon>Teratosphaeriaceae</taxon>
        <taxon>Salinomyces</taxon>
    </lineage>
</organism>
<sequence length="123" mass="14585">MVDDNRLHPFLDLLSCVHHHSQGREDSCSPHLHATITYTKEKFYTKTKTIPYKSKSSTVNCYTKPIYIWTSKTEEYTKTYPYKETQTTETVETKTKQVPSTYTTNTPYPKTKTYTKYEKYTTW</sequence>
<proteinExistence type="predicted"/>
<gene>
    <name evidence="1" type="ORF">B0A50_06535</name>
</gene>
<keyword evidence="2" id="KW-1185">Reference proteome</keyword>
<accession>A0A4V5N3H6</accession>
<evidence type="ECO:0000313" key="2">
    <source>
        <dbReference type="Proteomes" id="UP000308549"/>
    </source>
</evidence>
<dbReference type="Proteomes" id="UP000308549">
    <property type="component" value="Unassembled WGS sequence"/>
</dbReference>
<protein>
    <submittedName>
        <fullName evidence="1">Uncharacterized protein</fullName>
    </submittedName>
</protein>
<reference evidence="1 2" key="1">
    <citation type="submission" date="2017-03" db="EMBL/GenBank/DDBJ databases">
        <title>Genomes of endolithic fungi from Antarctica.</title>
        <authorList>
            <person name="Coleine C."/>
            <person name="Masonjones S."/>
            <person name="Stajich J.E."/>
        </authorList>
    </citation>
    <scope>NUCLEOTIDE SEQUENCE [LARGE SCALE GENOMIC DNA]</scope>
    <source>
        <strain evidence="1 2">CCFEE 6315</strain>
    </source>
</reference>
<comment type="caution">
    <text evidence="1">The sequence shown here is derived from an EMBL/GenBank/DDBJ whole genome shotgun (WGS) entry which is preliminary data.</text>
</comment>